<protein>
    <recommendedName>
        <fullName evidence="1">F-box domain-containing protein</fullName>
    </recommendedName>
</protein>
<name>A0A371DRD3_9APHY</name>
<dbReference type="OrthoDB" id="2748104at2759"/>
<proteinExistence type="predicted"/>
<keyword evidence="3" id="KW-1185">Reference proteome</keyword>
<sequence>MHAPLSFSDLPVELGVEILEFLRGDSQALHSCCLTSKLWFQHAQPILYKSIRINPQNLTMFCNTIRKRPELVSHIRKLTLDGLSGTPLPPRELLPTRIEVLRVVGMELPNPWVLAALSTSRSSIQELVFRDCYMADPKRCLALPELLPSLKTFEIDQSWLRSKEEVNNAPPHIPGFSMPDVQSLSLTGDSAVPLDRSEPGTRPLPCGNLSVLKVSLDGDNMSVFRQYLQDAGPGLHKLDIDFGSYATFAMSVLGSTPPKLDKCVNLRSLDIEFRLLPKTPFAHLSLYTRTYLSYIPMLLEGLPGQCKQLQQVGFTARMSRLGSPADLDALDWEHVGQILSKGRFPSLRQVSACIAGGDGLRWKIERYFKEKLNVLDQRKLLELTFREHS</sequence>
<feature type="domain" description="F-box" evidence="1">
    <location>
        <begin position="7"/>
        <end position="53"/>
    </location>
</feature>
<reference evidence="2 3" key="1">
    <citation type="journal article" date="2018" name="Biotechnol. Biofuels">
        <title>Integrative visual omics of the white-rot fungus Polyporus brumalis exposes the biotechnological potential of its oxidative enzymes for delignifying raw plant biomass.</title>
        <authorList>
            <person name="Miyauchi S."/>
            <person name="Rancon A."/>
            <person name="Drula E."/>
            <person name="Hage H."/>
            <person name="Chaduli D."/>
            <person name="Favel A."/>
            <person name="Grisel S."/>
            <person name="Henrissat B."/>
            <person name="Herpoel-Gimbert I."/>
            <person name="Ruiz-Duenas F.J."/>
            <person name="Chevret D."/>
            <person name="Hainaut M."/>
            <person name="Lin J."/>
            <person name="Wang M."/>
            <person name="Pangilinan J."/>
            <person name="Lipzen A."/>
            <person name="Lesage-Meessen L."/>
            <person name="Navarro D."/>
            <person name="Riley R."/>
            <person name="Grigoriev I.V."/>
            <person name="Zhou S."/>
            <person name="Raouche S."/>
            <person name="Rosso M.N."/>
        </authorList>
    </citation>
    <scope>NUCLEOTIDE SEQUENCE [LARGE SCALE GENOMIC DNA]</scope>
    <source>
        <strain evidence="2 3">BRFM 1820</strain>
    </source>
</reference>
<dbReference type="SUPFAM" id="SSF52058">
    <property type="entry name" value="L domain-like"/>
    <property type="match status" value="1"/>
</dbReference>
<dbReference type="Gene3D" id="3.80.10.10">
    <property type="entry name" value="Ribonuclease Inhibitor"/>
    <property type="match status" value="1"/>
</dbReference>
<dbReference type="SUPFAM" id="SSF81383">
    <property type="entry name" value="F-box domain"/>
    <property type="match status" value="1"/>
</dbReference>
<evidence type="ECO:0000313" key="3">
    <source>
        <dbReference type="Proteomes" id="UP000256964"/>
    </source>
</evidence>
<evidence type="ECO:0000259" key="1">
    <source>
        <dbReference type="Pfam" id="PF12937"/>
    </source>
</evidence>
<dbReference type="Pfam" id="PF12937">
    <property type="entry name" value="F-box-like"/>
    <property type="match status" value="1"/>
</dbReference>
<organism evidence="2 3">
    <name type="scientific">Lentinus brumalis</name>
    <dbReference type="NCBI Taxonomy" id="2498619"/>
    <lineage>
        <taxon>Eukaryota</taxon>
        <taxon>Fungi</taxon>
        <taxon>Dikarya</taxon>
        <taxon>Basidiomycota</taxon>
        <taxon>Agaricomycotina</taxon>
        <taxon>Agaricomycetes</taxon>
        <taxon>Polyporales</taxon>
        <taxon>Polyporaceae</taxon>
        <taxon>Lentinus</taxon>
    </lineage>
</organism>
<accession>A0A371DRD3</accession>
<dbReference type="InterPro" id="IPR032675">
    <property type="entry name" value="LRR_dom_sf"/>
</dbReference>
<dbReference type="InterPro" id="IPR036047">
    <property type="entry name" value="F-box-like_dom_sf"/>
</dbReference>
<dbReference type="EMBL" id="KZ857383">
    <property type="protein sequence ID" value="RDX55085.1"/>
    <property type="molecule type" value="Genomic_DNA"/>
</dbReference>
<evidence type="ECO:0000313" key="2">
    <source>
        <dbReference type="EMBL" id="RDX55085.1"/>
    </source>
</evidence>
<dbReference type="InterPro" id="IPR001810">
    <property type="entry name" value="F-box_dom"/>
</dbReference>
<dbReference type="Proteomes" id="UP000256964">
    <property type="component" value="Unassembled WGS sequence"/>
</dbReference>
<dbReference type="AlphaFoldDB" id="A0A371DRD3"/>
<gene>
    <name evidence="2" type="ORF">OH76DRAFT_864786</name>
</gene>